<comment type="caution">
    <text evidence="1">The sequence shown here is derived from an EMBL/GenBank/DDBJ whole genome shotgun (WGS) entry which is preliminary data.</text>
</comment>
<evidence type="ECO:0000313" key="1">
    <source>
        <dbReference type="EMBL" id="TWR24456.1"/>
    </source>
</evidence>
<proteinExistence type="predicted"/>
<dbReference type="EMBL" id="VOEI01000006">
    <property type="protein sequence ID" value="TWR24456.1"/>
    <property type="molecule type" value="Genomic_DNA"/>
</dbReference>
<name>A0A563TYM1_9SPHI</name>
<evidence type="ECO:0000313" key="2">
    <source>
        <dbReference type="Proteomes" id="UP000318010"/>
    </source>
</evidence>
<dbReference type="OrthoDB" id="659320at2"/>
<dbReference type="InterPro" id="IPR025459">
    <property type="entry name" value="DUF4279"/>
</dbReference>
<keyword evidence="2" id="KW-1185">Reference proteome</keyword>
<sequence length="209" mass="23831">MTDEQIFALIDAEFASPTLGVTEQYLEIHEPVYENEIIKIARVNRDKENVTIAYLPVKNESFFFAVYADEKEIFNISTESRNTICLRAVSEEMFPEEMQSYLGIIPTSSVKRGAFYPNGKRQYKMNCIEYEPNPEPDEFEDKLLKLLISLENDKIGLLSLSDRVDVFIQATLDFHAGNQLLGGAFINLECIKLMAELNLQISLDVTAWG</sequence>
<dbReference type="RefSeq" id="WP_146272654.1">
    <property type="nucleotide sequence ID" value="NZ_VOEI01000006.1"/>
</dbReference>
<dbReference type="Proteomes" id="UP000318010">
    <property type="component" value="Unassembled WGS sequence"/>
</dbReference>
<gene>
    <name evidence="1" type="ORF">FPZ42_15245</name>
</gene>
<reference evidence="1 2" key="1">
    <citation type="submission" date="2019-07" db="EMBL/GenBank/DDBJ databases">
        <authorList>
            <person name="Kim J."/>
        </authorList>
    </citation>
    <scope>NUCLEOTIDE SEQUENCE [LARGE SCALE GENOMIC DNA]</scope>
    <source>
        <strain evidence="1 2">MJ1a</strain>
    </source>
</reference>
<organism evidence="1 2">
    <name type="scientific">Mucilaginibacter achroorhodeus</name>
    <dbReference type="NCBI Taxonomy" id="2599294"/>
    <lineage>
        <taxon>Bacteria</taxon>
        <taxon>Pseudomonadati</taxon>
        <taxon>Bacteroidota</taxon>
        <taxon>Sphingobacteriia</taxon>
        <taxon>Sphingobacteriales</taxon>
        <taxon>Sphingobacteriaceae</taxon>
        <taxon>Mucilaginibacter</taxon>
    </lineage>
</organism>
<accession>A0A563TYM1</accession>
<dbReference type="Pfam" id="PF14106">
    <property type="entry name" value="DUF4279"/>
    <property type="match status" value="1"/>
</dbReference>
<protein>
    <submittedName>
        <fullName evidence="1">DUF4279 domain-containing protein</fullName>
    </submittedName>
</protein>
<dbReference type="AlphaFoldDB" id="A0A563TYM1"/>